<evidence type="ECO:0000259" key="1">
    <source>
        <dbReference type="Pfam" id="PF18813"/>
    </source>
</evidence>
<dbReference type="EMBL" id="AAAIJX010000011">
    <property type="protein sequence ID" value="EAC4483838.1"/>
    <property type="molecule type" value="Genomic_DNA"/>
</dbReference>
<evidence type="ECO:0000313" key="7">
    <source>
        <dbReference type="EMBL" id="EAH0219285.1"/>
    </source>
</evidence>
<dbReference type="Proteomes" id="UP000371553">
    <property type="component" value="Unassembled WGS sequence"/>
</dbReference>
<dbReference type="Proteomes" id="UP000525068">
    <property type="component" value="Unassembled WGS sequence"/>
</dbReference>
<dbReference type="Proteomes" id="UP000535556">
    <property type="component" value="Unassembled WGS sequence"/>
</dbReference>
<evidence type="ECO:0000313" key="5">
    <source>
        <dbReference type="EMBL" id="EAG6764379.1"/>
    </source>
</evidence>
<evidence type="ECO:0000313" key="15">
    <source>
        <dbReference type="Proteomes" id="UP000470497"/>
    </source>
</evidence>
<accession>A0A456YEP4</accession>
<dbReference type="AlphaFoldDB" id="A0A456YEP4"/>
<evidence type="ECO:0000313" key="14">
    <source>
        <dbReference type="Proteomes" id="UP000413786"/>
    </source>
</evidence>
<gene>
    <name evidence="5" type="ORF">AF817_14200</name>
    <name evidence="3" type="ORF">CD20_12675</name>
    <name evidence="8" type="ORF">D4271_13305</name>
    <name evidence="6" type="ORF">D4C60_14505</name>
    <name evidence="7" type="ORF">D4D89_13240</name>
    <name evidence="9" type="ORF">D5M70_13750</name>
    <name evidence="2" type="ORF">E0I39_13135</name>
    <name evidence="4" type="ORF">E1V33_15480</name>
    <name evidence="10" type="ORF">FJU19_12490</name>
    <name evidence="11" type="ORF">G3R95_002506</name>
</gene>
<evidence type="ECO:0000313" key="16">
    <source>
        <dbReference type="Proteomes" id="UP000478945"/>
    </source>
</evidence>
<dbReference type="Proteomes" id="UP000470497">
    <property type="component" value="Unassembled WGS sequence"/>
</dbReference>
<protein>
    <recommendedName>
        <fullName evidence="1">Phage-Barnase-EndoU-ColicinE5/D-RelE like nuclease 4 domain-containing protein</fullName>
    </recommendedName>
</protein>
<evidence type="ECO:0000313" key="20">
    <source>
        <dbReference type="Proteomes" id="UP000535556"/>
    </source>
</evidence>
<dbReference type="Proteomes" id="UP000383365">
    <property type="component" value="Unassembled WGS sequence"/>
</dbReference>
<evidence type="ECO:0000313" key="12">
    <source>
        <dbReference type="Proteomes" id="UP000371553"/>
    </source>
</evidence>
<evidence type="ECO:0000313" key="18">
    <source>
        <dbReference type="Proteomes" id="UP000525068"/>
    </source>
</evidence>
<dbReference type="Pfam" id="PF18813">
    <property type="entry name" value="PBECR4"/>
    <property type="match status" value="1"/>
</dbReference>
<dbReference type="EMBL" id="AAAPCR010000012">
    <property type="protein sequence ID" value="EAD8146933.1"/>
    <property type="molecule type" value="Genomic_DNA"/>
</dbReference>
<reference evidence="13 14" key="2">
    <citation type="submission" date="2019-03" db="EMBL/GenBank/DDBJ databases">
        <authorList>
            <person name="Ashton P.M."/>
            <person name="Dallman T."/>
            <person name="Nair S."/>
            <person name="De Pinna E."/>
            <person name="Peters T."/>
            <person name="Grant K."/>
        </authorList>
    </citation>
    <scope>NUCLEOTIDE SEQUENCE [LARGE SCALE GENOMIC DNA]</scope>
    <source>
        <strain evidence="6 21">429821</strain>
        <strain evidence="8 18">562417</strain>
        <strain evidence="9 19">562428</strain>
        <strain evidence="7 17">563356</strain>
        <strain evidence="2 14">688377</strain>
        <strain evidence="10 16">760311</strain>
        <strain evidence="11 15">883775</strain>
        <strain evidence="4">RL15000161</strain>
    </source>
</reference>
<feature type="domain" description="Phage-Barnase-EndoU-ColicinE5/D-RelE like nuclease 4" evidence="1">
    <location>
        <begin position="16"/>
        <end position="162"/>
    </location>
</feature>
<dbReference type="EMBL" id="AABEQV010000012">
    <property type="protein sequence ID" value="EAG9858213.1"/>
    <property type="molecule type" value="Genomic_DNA"/>
</dbReference>
<dbReference type="EMBL" id="AAJEKY010000009">
    <property type="protein sequence ID" value="ECL0131916.1"/>
    <property type="molecule type" value="Genomic_DNA"/>
</dbReference>
<dbReference type="EMBL" id="AANOZB010000009">
    <property type="protein sequence ID" value="EDP8410934.1"/>
    <property type="molecule type" value="Genomic_DNA"/>
</dbReference>
<dbReference type="EMBL" id="AABFMV010000013">
    <property type="protein sequence ID" value="EAH1616391.1"/>
    <property type="molecule type" value="Genomic_DNA"/>
</dbReference>
<evidence type="ECO:0000313" key="13">
    <source>
        <dbReference type="Proteomes" id="UP000383365"/>
    </source>
</evidence>
<evidence type="ECO:0000313" key="8">
    <source>
        <dbReference type="EMBL" id="EAH1616391.1"/>
    </source>
</evidence>
<dbReference type="EMBL" id="AABGFX010000014">
    <property type="protein sequence ID" value="EAH3128374.1"/>
    <property type="molecule type" value="Genomic_DNA"/>
</dbReference>
<reference evidence="5 20" key="3">
    <citation type="submission" date="2019-04" db="EMBL/GenBank/DDBJ databases">
        <authorList>
            <consortium name="GenomeTrakr network: Whole genome sequencing for foodborne pathogen traceback"/>
        </authorList>
    </citation>
    <scope>NUCLEOTIDE SEQUENCE [LARGE SCALE GENOMIC DNA]</scope>
    <source>
        <strain evidence="5 20">NRRL B-33244</strain>
    </source>
</reference>
<dbReference type="KEGG" id="lmoe:BN418_2728"/>
<dbReference type="InterPro" id="IPR041420">
    <property type="entry name" value="PBECR4"/>
</dbReference>
<evidence type="ECO:0000313" key="6">
    <source>
        <dbReference type="EMBL" id="EAG9858213.1"/>
    </source>
</evidence>
<dbReference type="Proteomes" id="UP000517258">
    <property type="component" value="Unassembled WGS sequence"/>
</dbReference>
<dbReference type="Proteomes" id="UP000413786">
    <property type="component" value="Unassembled WGS sequence"/>
</dbReference>
<reference evidence="3 12" key="1">
    <citation type="submission" date="2018-06" db="EMBL/GenBank/DDBJ databases">
        <authorList>
            <consortium name="GenomeTrakr: Next Generation Sequencing Network for Food Pathogen Tracability"/>
        </authorList>
    </citation>
    <scope>NUCLEOTIDE SEQUENCE [LARGE SCALE GENOMIC DNA]</scope>
    <source>
        <strain evidence="3 12">NYAG13B12507-5</strain>
    </source>
</reference>
<evidence type="ECO:0000313" key="11">
    <source>
        <dbReference type="EMBL" id="EDP8410934.1"/>
    </source>
</evidence>
<sequence length="183" mass="21237">MDEASAEYRFELLTLLNDFTEKFHGKSIILTTKGIGQIVISLYDDNLPHLLGINKVVKRKTATAILTEIRNNKITLNSIMVHKDYEKISDRVKSYYFLHDVFIHKSIQICVKVNPIDNQGDYMKLDLVFYRKDRDKCIVLGAQKTRNNNTYRLCTLHVKKTTKEPYILSKRGKIVDIIISDTI</sequence>
<evidence type="ECO:0000313" key="10">
    <source>
        <dbReference type="EMBL" id="ECL0131916.1"/>
    </source>
</evidence>
<proteinExistence type="predicted"/>
<evidence type="ECO:0000313" key="9">
    <source>
        <dbReference type="EMBL" id="EAH3128374.1"/>
    </source>
</evidence>
<evidence type="ECO:0000313" key="2">
    <source>
        <dbReference type="EMBL" id="EAC4483838.1"/>
    </source>
</evidence>
<dbReference type="EMBL" id="AABDDO010000006">
    <property type="protein sequence ID" value="EAG6764379.1"/>
    <property type="molecule type" value="Genomic_DNA"/>
</dbReference>
<evidence type="ECO:0000313" key="21">
    <source>
        <dbReference type="Proteomes" id="UP000548826"/>
    </source>
</evidence>
<evidence type="ECO:0000313" key="19">
    <source>
        <dbReference type="Proteomes" id="UP000529135"/>
    </source>
</evidence>
<comment type="caution">
    <text evidence="4">The sequence shown here is derived from an EMBL/GenBank/DDBJ whole genome shotgun (WGS) entry which is preliminary data.</text>
</comment>
<organism evidence="4 13">
    <name type="scientific">Listeria monocytogenes</name>
    <dbReference type="NCBI Taxonomy" id="1639"/>
    <lineage>
        <taxon>Bacteria</taxon>
        <taxon>Bacillati</taxon>
        <taxon>Bacillota</taxon>
        <taxon>Bacilli</taxon>
        <taxon>Bacillales</taxon>
        <taxon>Listeriaceae</taxon>
        <taxon>Listeria</taxon>
    </lineage>
</organism>
<dbReference type="EMBL" id="AABEVI010000011">
    <property type="protein sequence ID" value="EAH0219285.1"/>
    <property type="molecule type" value="Genomic_DNA"/>
</dbReference>
<dbReference type="Proteomes" id="UP000529135">
    <property type="component" value="Unassembled WGS sequence"/>
</dbReference>
<evidence type="ECO:0000313" key="17">
    <source>
        <dbReference type="Proteomes" id="UP000517258"/>
    </source>
</evidence>
<dbReference type="RefSeq" id="WP_010989943.1">
    <property type="nucleotide sequence ID" value="NZ_BAAFVI010000038.1"/>
</dbReference>
<evidence type="ECO:0000313" key="3">
    <source>
        <dbReference type="EMBL" id="EAD8146933.1"/>
    </source>
</evidence>
<dbReference type="EMBL" id="AAARIE010000042">
    <property type="protein sequence ID" value="EAE2661561.1"/>
    <property type="molecule type" value="Genomic_DNA"/>
</dbReference>
<name>A0A456YEP4_LISMN</name>
<evidence type="ECO:0000313" key="4">
    <source>
        <dbReference type="EMBL" id="EAE2661561.1"/>
    </source>
</evidence>
<dbReference type="Proteomes" id="UP000478945">
    <property type="component" value="Unassembled WGS sequence"/>
</dbReference>
<dbReference type="Proteomes" id="UP000548826">
    <property type="component" value="Unassembled WGS sequence"/>
</dbReference>